<feature type="compositionally biased region" description="Basic and acidic residues" evidence="1">
    <location>
        <begin position="153"/>
        <end position="169"/>
    </location>
</feature>
<comment type="caution">
    <text evidence="2">The sequence shown here is derived from an EMBL/GenBank/DDBJ whole genome shotgun (WGS) entry which is preliminary data.</text>
</comment>
<organism evidence="2 3">
    <name type="scientific">Lachnellula arida</name>
    <dbReference type="NCBI Taxonomy" id="1316785"/>
    <lineage>
        <taxon>Eukaryota</taxon>
        <taxon>Fungi</taxon>
        <taxon>Dikarya</taxon>
        <taxon>Ascomycota</taxon>
        <taxon>Pezizomycotina</taxon>
        <taxon>Leotiomycetes</taxon>
        <taxon>Helotiales</taxon>
        <taxon>Lachnaceae</taxon>
        <taxon>Lachnellula</taxon>
    </lineage>
</organism>
<reference evidence="2 3" key="1">
    <citation type="submission" date="2018-05" db="EMBL/GenBank/DDBJ databases">
        <title>Whole genome sequencing for identification of molecular markers to develop diagnostic detection tools for the regulated plant pathogen Lachnellula willkommii.</title>
        <authorList>
            <person name="Giroux E."/>
            <person name="Bilodeau G."/>
        </authorList>
    </citation>
    <scope>NUCLEOTIDE SEQUENCE [LARGE SCALE GENOMIC DNA]</scope>
    <source>
        <strain evidence="2 3">CBS 203.66</strain>
    </source>
</reference>
<feature type="region of interest" description="Disordered" evidence="1">
    <location>
        <begin position="1"/>
        <end position="91"/>
    </location>
</feature>
<protein>
    <submittedName>
        <fullName evidence="2">Uncharacterized protein</fullName>
    </submittedName>
</protein>
<dbReference type="OrthoDB" id="3548605at2759"/>
<keyword evidence="3" id="KW-1185">Reference proteome</keyword>
<evidence type="ECO:0000256" key="1">
    <source>
        <dbReference type="SAM" id="MobiDB-lite"/>
    </source>
</evidence>
<dbReference type="AlphaFoldDB" id="A0A8T9B819"/>
<feature type="compositionally biased region" description="Polar residues" evidence="1">
    <location>
        <begin position="1"/>
        <end position="13"/>
    </location>
</feature>
<feature type="compositionally biased region" description="Basic and acidic residues" evidence="1">
    <location>
        <begin position="37"/>
        <end position="55"/>
    </location>
</feature>
<dbReference type="EMBL" id="QGMF01000626">
    <property type="protein sequence ID" value="TVY14739.1"/>
    <property type="molecule type" value="Genomic_DNA"/>
</dbReference>
<feature type="region of interest" description="Disordered" evidence="1">
    <location>
        <begin position="121"/>
        <end position="169"/>
    </location>
</feature>
<gene>
    <name evidence="2" type="ORF">LARI1_G007680</name>
</gene>
<evidence type="ECO:0000313" key="2">
    <source>
        <dbReference type="EMBL" id="TVY14739.1"/>
    </source>
</evidence>
<name>A0A8T9B819_9HELO</name>
<accession>A0A8T9B819</accession>
<proteinExistence type="predicted"/>
<evidence type="ECO:0000313" key="3">
    <source>
        <dbReference type="Proteomes" id="UP000469559"/>
    </source>
</evidence>
<sequence>MSQPQTGNITFDINTLHRYDTAKSTTSRGSNDIDPEDEKHDWSQTTDEKDSWAVRERRRSSVWNGLDAAGVHKKRADSSNSSGAGDRRGSILSLWTSAKDKDGKHVLHHDDHDDDVAIVEDEQIPEKDQTSPALGPTNPRDTRRGSILSMWKPGKDEKGRSIIHHADED</sequence>
<dbReference type="Proteomes" id="UP000469559">
    <property type="component" value="Unassembled WGS sequence"/>
</dbReference>